<dbReference type="PANTHER" id="PTHR11102">
    <property type="entry name" value="SEL-1-LIKE PROTEIN"/>
    <property type="match status" value="1"/>
</dbReference>
<dbReference type="PANTHER" id="PTHR11102:SF160">
    <property type="entry name" value="ERAD-ASSOCIATED E3 UBIQUITIN-PROTEIN LIGASE COMPONENT HRD3"/>
    <property type="match status" value="1"/>
</dbReference>
<proteinExistence type="predicted"/>
<dbReference type="Gene3D" id="1.25.40.10">
    <property type="entry name" value="Tetratricopeptide repeat domain"/>
    <property type="match status" value="1"/>
</dbReference>
<dbReference type="InterPro" id="IPR011990">
    <property type="entry name" value="TPR-like_helical_dom_sf"/>
</dbReference>
<dbReference type="Proteomes" id="UP000566813">
    <property type="component" value="Unassembled WGS sequence"/>
</dbReference>
<organism evidence="1 2">
    <name type="scientific">Novosphingobium flavum</name>
    <dbReference type="NCBI Taxonomy" id="1778672"/>
    <lineage>
        <taxon>Bacteria</taxon>
        <taxon>Pseudomonadati</taxon>
        <taxon>Pseudomonadota</taxon>
        <taxon>Alphaproteobacteria</taxon>
        <taxon>Sphingomonadales</taxon>
        <taxon>Sphingomonadaceae</taxon>
        <taxon>Novosphingobium</taxon>
    </lineage>
</organism>
<sequence>MDGAKLGENIAREWSEEPQAPALWKALQLVKCDPHTGIEALELLASDGSCLAKMYLGNMYLSGKHGVRQNLDVGEYWLRRSAEEGSIEGAYGLAWHLLNIGQTDAALAEYDRLSDLGYPPALYILGVHFYNGEIVERNLSKALQYFLRGEAKGHFFAAKWACRLQIRGEMGLCARFLSLAKMLALTPSFLRTVLTYPNSERLRI</sequence>
<evidence type="ECO:0000313" key="1">
    <source>
        <dbReference type="EMBL" id="MBC2667025.1"/>
    </source>
</evidence>
<keyword evidence="2" id="KW-1185">Reference proteome</keyword>
<dbReference type="EMBL" id="JACLAW010000014">
    <property type="protein sequence ID" value="MBC2667025.1"/>
    <property type="molecule type" value="Genomic_DNA"/>
</dbReference>
<dbReference type="InterPro" id="IPR006597">
    <property type="entry name" value="Sel1-like"/>
</dbReference>
<dbReference type="AlphaFoldDB" id="A0A7X1FU44"/>
<reference evidence="1 2" key="1">
    <citation type="submission" date="2020-08" db="EMBL/GenBank/DDBJ databases">
        <title>The genome sequence of type strain Novosphingobium flavum NBRC 111647.</title>
        <authorList>
            <person name="Liu Y."/>
        </authorList>
    </citation>
    <scope>NUCLEOTIDE SEQUENCE [LARGE SCALE GENOMIC DNA]</scope>
    <source>
        <strain evidence="1 2">NBRC 111647</strain>
    </source>
</reference>
<name>A0A7X1FU44_9SPHN</name>
<dbReference type="SUPFAM" id="SSF81901">
    <property type="entry name" value="HCP-like"/>
    <property type="match status" value="1"/>
</dbReference>
<evidence type="ECO:0000313" key="2">
    <source>
        <dbReference type="Proteomes" id="UP000566813"/>
    </source>
</evidence>
<dbReference type="Pfam" id="PF08238">
    <property type="entry name" value="Sel1"/>
    <property type="match status" value="2"/>
</dbReference>
<comment type="caution">
    <text evidence="1">The sequence shown here is derived from an EMBL/GenBank/DDBJ whole genome shotgun (WGS) entry which is preliminary data.</text>
</comment>
<protein>
    <submittedName>
        <fullName evidence="1">Sel1 repeat family protein</fullName>
    </submittedName>
</protein>
<accession>A0A7X1FU44</accession>
<dbReference type="InterPro" id="IPR050767">
    <property type="entry name" value="Sel1_AlgK"/>
</dbReference>
<dbReference type="SMART" id="SM00671">
    <property type="entry name" value="SEL1"/>
    <property type="match status" value="2"/>
</dbReference>
<gene>
    <name evidence="1" type="ORF">H7F51_16020</name>
</gene>
<dbReference type="RefSeq" id="WP_185665327.1">
    <property type="nucleotide sequence ID" value="NZ_JACLAW010000014.1"/>
</dbReference>